<dbReference type="InterPro" id="IPR013766">
    <property type="entry name" value="Thioredoxin_domain"/>
</dbReference>
<dbReference type="Gene3D" id="3.40.30.10">
    <property type="entry name" value="Glutaredoxin"/>
    <property type="match status" value="1"/>
</dbReference>
<keyword evidence="5" id="KW-1185">Reference proteome</keyword>
<gene>
    <name evidence="4" type="ORF">FOZ74_10530</name>
</gene>
<dbReference type="PROSITE" id="PS51352">
    <property type="entry name" value="THIOREDOXIN_2"/>
    <property type="match status" value="1"/>
</dbReference>
<evidence type="ECO:0000259" key="3">
    <source>
        <dbReference type="PROSITE" id="PS51352"/>
    </source>
</evidence>
<evidence type="ECO:0000313" key="4">
    <source>
        <dbReference type="EMBL" id="QEA13430.1"/>
    </source>
</evidence>
<dbReference type="Pfam" id="PF00578">
    <property type="entry name" value="AhpC-TSA"/>
    <property type="match status" value="1"/>
</dbReference>
<dbReference type="InterPro" id="IPR017937">
    <property type="entry name" value="Thioredoxin_CS"/>
</dbReference>
<dbReference type="PANTHER" id="PTHR42852:SF18">
    <property type="entry name" value="CHROMOSOME UNDETERMINED SCAFFOLD_47, WHOLE GENOME SHOTGUN SEQUENCE"/>
    <property type="match status" value="1"/>
</dbReference>
<keyword evidence="2" id="KW-1133">Transmembrane helix</keyword>
<dbReference type="OrthoDB" id="9811352at2"/>
<dbReference type="InterPro" id="IPR036249">
    <property type="entry name" value="Thioredoxin-like_sf"/>
</dbReference>
<sequence>MNAQEHSEARDAATGVAGPASRQRRHGLLLGVGLAAAATGAGLAWWRFSPRNEDAQALAQFWSSSFESPQGEPLAMAAFRGRPLLLNFWATWCPPCVQELPRLNAFHAAHQAQGWQVLGLAIDQLASVRSFLQRTPLGFPQALPGAAGLALVRGLGNPGGGLPFSVLFAPSGQIVERKIGELSSVDLQQWRAAL</sequence>
<dbReference type="KEGG" id="cof:FOZ74_10530"/>
<keyword evidence="2" id="KW-0812">Transmembrane</keyword>
<dbReference type="AlphaFoldDB" id="A0A5B8RVA9"/>
<reference evidence="4 5" key="1">
    <citation type="submission" date="2019-07" db="EMBL/GenBank/DDBJ databases">
        <title>Complete genome sequence of Comamonas sp. NLF 7-7 isolated from livestock.</title>
        <authorList>
            <person name="Kim D.H."/>
            <person name="Kim J.G."/>
        </authorList>
    </citation>
    <scope>NUCLEOTIDE SEQUENCE [LARGE SCALE GENOMIC DNA]</scope>
    <source>
        <strain evidence="4 5">NLF 7-7</strain>
    </source>
</reference>
<dbReference type="PANTHER" id="PTHR42852">
    <property type="entry name" value="THIOL:DISULFIDE INTERCHANGE PROTEIN DSBE"/>
    <property type="match status" value="1"/>
</dbReference>
<dbReference type="SUPFAM" id="SSF52833">
    <property type="entry name" value="Thioredoxin-like"/>
    <property type="match status" value="1"/>
</dbReference>
<dbReference type="Proteomes" id="UP000321199">
    <property type="component" value="Chromosome"/>
</dbReference>
<evidence type="ECO:0000313" key="5">
    <source>
        <dbReference type="Proteomes" id="UP000321199"/>
    </source>
</evidence>
<dbReference type="EMBL" id="CP042344">
    <property type="protein sequence ID" value="QEA13430.1"/>
    <property type="molecule type" value="Genomic_DNA"/>
</dbReference>
<keyword evidence="2" id="KW-0472">Membrane</keyword>
<dbReference type="RefSeq" id="WP_146913022.1">
    <property type="nucleotide sequence ID" value="NZ_CP042344.1"/>
</dbReference>
<dbReference type="PROSITE" id="PS00194">
    <property type="entry name" value="THIOREDOXIN_1"/>
    <property type="match status" value="1"/>
</dbReference>
<dbReference type="GO" id="GO:0015036">
    <property type="term" value="F:disulfide oxidoreductase activity"/>
    <property type="evidence" value="ECO:0007669"/>
    <property type="project" value="UniProtKB-ARBA"/>
</dbReference>
<feature type="transmembrane region" description="Helical" evidence="2">
    <location>
        <begin position="28"/>
        <end position="48"/>
    </location>
</feature>
<dbReference type="InterPro" id="IPR050553">
    <property type="entry name" value="Thioredoxin_ResA/DsbE_sf"/>
</dbReference>
<accession>A0A5B8RVA9</accession>
<dbReference type="CDD" id="cd02966">
    <property type="entry name" value="TlpA_like_family"/>
    <property type="match status" value="1"/>
</dbReference>
<feature type="domain" description="Thioredoxin" evidence="3">
    <location>
        <begin position="39"/>
        <end position="194"/>
    </location>
</feature>
<dbReference type="GO" id="GO:0016209">
    <property type="term" value="F:antioxidant activity"/>
    <property type="evidence" value="ECO:0007669"/>
    <property type="project" value="InterPro"/>
</dbReference>
<protein>
    <submittedName>
        <fullName evidence="4">TlpA family protein disulfide reductase</fullName>
    </submittedName>
</protein>
<organism evidence="4 5">
    <name type="scientific">Comamonas flocculans</name>
    <dbReference type="NCBI Taxonomy" id="2597701"/>
    <lineage>
        <taxon>Bacteria</taxon>
        <taxon>Pseudomonadati</taxon>
        <taxon>Pseudomonadota</taxon>
        <taxon>Betaproteobacteria</taxon>
        <taxon>Burkholderiales</taxon>
        <taxon>Comamonadaceae</taxon>
        <taxon>Comamonas</taxon>
    </lineage>
</organism>
<proteinExistence type="predicted"/>
<evidence type="ECO:0000256" key="2">
    <source>
        <dbReference type="SAM" id="Phobius"/>
    </source>
</evidence>
<evidence type="ECO:0000256" key="1">
    <source>
        <dbReference type="ARBA" id="ARBA00023284"/>
    </source>
</evidence>
<name>A0A5B8RVA9_9BURK</name>
<dbReference type="InterPro" id="IPR000866">
    <property type="entry name" value="AhpC/TSA"/>
</dbReference>
<keyword evidence="1" id="KW-0676">Redox-active center</keyword>